<keyword evidence="1" id="KW-0812">Transmembrane</keyword>
<name>A9DVB3_9FLAO</name>
<feature type="transmembrane region" description="Helical" evidence="1">
    <location>
        <begin position="32"/>
        <end position="49"/>
    </location>
</feature>
<evidence type="ECO:0000313" key="2">
    <source>
        <dbReference type="EMBL" id="EDP96398.1"/>
    </source>
</evidence>
<evidence type="ECO:0000256" key="1">
    <source>
        <dbReference type="SAM" id="Phobius"/>
    </source>
</evidence>
<reference evidence="2 3" key="1">
    <citation type="journal article" date="2011" name="J. Bacteriol.">
        <title>Genome sequence of the algicidal bacterium Kordia algicida OT-1.</title>
        <authorList>
            <person name="Lee H.S."/>
            <person name="Kang S.G."/>
            <person name="Kwon K.K."/>
            <person name="Lee J.H."/>
            <person name="Kim S.J."/>
        </authorList>
    </citation>
    <scope>NUCLEOTIDE SEQUENCE [LARGE SCALE GENOMIC DNA]</scope>
    <source>
        <strain evidence="2 3">OT-1</strain>
    </source>
</reference>
<dbReference type="EMBL" id="ABIB01000004">
    <property type="protein sequence ID" value="EDP96398.1"/>
    <property type="molecule type" value="Genomic_DNA"/>
</dbReference>
<dbReference type="HOGENOM" id="CLU_3062578_0_0_10"/>
<proteinExistence type="predicted"/>
<organism evidence="2 3">
    <name type="scientific">Kordia algicida OT-1</name>
    <dbReference type="NCBI Taxonomy" id="391587"/>
    <lineage>
        <taxon>Bacteria</taxon>
        <taxon>Pseudomonadati</taxon>
        <taxon>Bacteroidota</taxon>
        <taxon>Flavobacteriia</taxon>
        <taxon>Flavobacteriales</taxon>
        <taxon>Flavobacteriaceae</taxon>
        <taxon>Kordia</taxon>
    </lineage>
</organism>
<dbReference type="Proteomes" id="UP000002945">
    <property type="component" value="Unassembled WGS sequence"/>
</dbReference>
<dbReference type="STRING" id="391587.KAOT1_03277"/>
<sequence>MMKKVILALSIILLTCLFLNMFKIISLGSYKPILYIMGGVIIILIYMEGKKKK</sequence>
<gene>
    <name evidence="2" type="ORF">KAOT1_03277</name>
</gene>
<keyword evidence="1" id="KW-1133">Transmembrane helix</keyword>
<dbReference type="AlphaFoldDB" id="A9DVB3"/>
<evidence type="ECO:0000313" key="3">
    <source>
        <dbReference type="Proteomes" id="UP000002945"/>
    </source>
</evidence>
<comment type="caution">
    <text evidence="2">The sequence shown here is derived from an EMBL/GenBank/DDBJ whole genome shotgun (WGS) entry which is preliminary data.</text>
</comment>
<keyword evidence="3" id="KW-1185">Reference proteome</keyword>
<protein>
    <submittedName>
        <fullName evidence="2">Uncharacterized protein</fullName>
    </submittedName>
</protein>
<accession>A9DVB3</accession>
<keyword evidence="1" id="KW-0472">Membrane</keyword>